<gene>
    <name evidence="1" type="ORF">KK1_003633</name>
</gene>
<dbReference type="EMBL" id="CM003613">
    <property type="protein sequence ID" value="KYP57372.1"/>
    <property type="molecule type" value="Genomic_DNA"/>
</dbReference>
<dbReference type="OMA" id="TTNQDTH"/>
<name>A0A151SRK2_CAJCA</name>
<accession>A0A151SRK2</accession>
<proteinExistence type="predicted"/>
<reference evidence="1 2" key="1">
    <citation type="journal article" date="2012" name="Nat. Biotechnol.">
        <title>Draft genome sequence of pigeonpea (Cajanus cajan), an orphan legume crop of resource-poor farmers.</title>
        <authorList>
            <person name="Varshney R.K."/>
            <person name="Chen W."/>
            <person name="Li Y."/>
            <person name="Bharti A.K."/>
            <person name="Saxena R.K."/>
            <person name="Schlueter J.A."/>
            <person name="Donoghue M.T."/>
            <person name="Azam S."/>
            <person name="Fan G."/>
            <person name="Whaley A.M."/>
            <person name="Farmer A.D."/>
            <person name="Sheridan J."/>
            <person name="Iwata A."/>
            <person name="Tuteja R."/>
            <person name="Penmetsa R.V."/>
            <person name="Wu W."/>
            <person name="Upadhyaya H.D."/>
            <person name="Yang S.P."/>
            <person name="Shah T."/>
            <person name="Saxena K.B."/>
            <person name="Michael T."/>
            <person name="McCombie W.R."/>
            <person name="Yang B."/>
            <person name="Zhang G."/>
            <person name="Yang H."/>
            <person name="Wang J."/>
            <person name="Spillane C."/>
            <person name="Cook D.R."/>
            <person name="May G.D."/>
            <person name="Xu X."/>
            <person name="Jackson S.A."/>
        </authorList>
    </citation>
    <scope>NUCLEOTIDE SEQUENCE [LARGE SCALE GENOMIC DNA]</scope>
    <source>
        <strain evidence="2">cv. Asha</strain>
    </source>
</reference>
<keyword evidence="2" id="KW-1185">Reference proteome</keyword>
<evidence type="ECO:0000313" key="2">
    <source>
        <dbReference type="Proteomes" id="UP000075243"/>
    </source>
</evidence>
<organism evidence="1 2">
    <name type="scientific">Cajanus cajan</name>
    <name type="common">Pigeon pea</name>
    <name type="synonym">Cajanus indicus</name>
    <dbReference type="NCBI Taxonomy" id="3821"/>
    <lineage>
        <taxon>Eukaryota</taxon>
        <taxon>Viridiplantae</taxon>
        <taxon>Streptophyta</taxon>
        <taxon>Embryophyta</taxon>
        <taxon>Tracheophyta</taxon>
        <taxon>Spermatophyta</taxon>
        <taxon>Magnoliopsida</taxon>
        <taxon>eudicotyledons</taxon>
        <taxon>Gunneridae</taxon>
        <taxon>Pentapetalae</taxon>
        <taxon>rosids</taxon>
        <taxon>fabids</taxon>
        <taxon>Fabales</taxon>
        <taxon>Fabaceae</taxon>
        <taxon>Papilionoideae</taxon>
        <taxon>50 kb inversion clade</taxon>
        <taxon>NPAAA clade</taxon>
        <taxon>indigoferoid/millettioid clade</taxon>
        <taxon>Phaseoleae</taxon>
        <taxon>Cajanus</taxon>
    </lineage>
</organism>
<dbReference type="AlphaFoldDB" id="A0A151SRK2"/>
<dbReference type="Gramene" id="C.cajan_03554.t">
    <property type="protein sequence ID" value="C.cajan_03554.t"/>
    <property type="gene ID" value="C.cajan_03554"/>
</dbReference>
<evidence type="ECO:0000313" key="1">
    <source>
        <dbReference type="EMBL" id="KYP57372.1"/>
    </source>
</evidence>
<protein>
    <submittedName>
        <fullName evidence="1">Uncharacterized protein</fullName>
    </submittedName>
</protein>
<dbReference type="Proteomes" id="UP000075243">
    <property type="component" value="Chromosome 11"/>
</dbReference>
<sequence length="107" mass="12409">MSGMLPGVECARKRRLHNSPFTRDSNTRSFCLYTRNLQSPFSSSSLLERSMLNQAYPDENLGGEALEAKRRLDHKLMAHIEIQNKGCDHKRKGFFHGCWRQLRSWGI</sequence>